<dbReference type="SUPFAM" id="SSF53474">
    <property type="entry name" value="alpha/beta-Hydrolases"/>
    <property type="match status" value="1"/>
</dbReference>
<feature type="domain" description="Alpha/beta hydrolase fold-3" evidence="3">
    <location>
        <begin position="170"/>
        <end position="386"/>
    </location>
</feature>
<organism evidence="4">
    <name type="scientific">Triticum aestivum</name>
    <name type="common">Wheat</name>
    <dbReference type="NCBI Taxonomy" id="4565"/>
    <lineage>
        <taxon>Eukaryota</taxon>
        <taxon>Viridiplantae</taxon>
        <taxon>Streptophyta</taxon>
        <taxon>Embryophyta</taxon>
        <taxon>Tracheophyta</taxon>
        <taxon>Spermatophyta</taxon>
        <taxon>Magnoliopsida</taxon>
        <taxon>Liliopsida</taxon>
        <taxon>Poales</taxon>
        <taxon>Poaceae</taxon>
        <taxon>BOP clade</taxon>
        <taxon>Pooideae</taxon>
        <taxon>Triticodae</taxon>
        <taxon>Triticeae</taxon>
        <taxon>Triticinae</taxon>
        <taxon>Triticum</taxon>
    </lineage>
</organism>
<dbReference type="InterPro" id="IPR033140">
    <property type="entry name" value="Lipase_GDXG_put_SER_AS"/>
</dbReference>
<evidence type="ECO:0000259" key="3">
    <source>
        <dbReference type="Pfam" id="PF07859"/>
    </source>
</evidence>
<keyword evidence="5" id="KW-1185">Reference proteome</keyword>
<dbReference type="OMA" id="RWASYIN"/>
<dbReference type="InterPro" id="IPR050466">
    <property type="entry name" value="Carboxylest/Gibb_receptor"/>
</dbReference>
<feature type="signal peptide" evidence="2">
    <location>
        <begin position="1"/>
        <end position="17"/>
    </location>
</feature>
<proteinExistence type="predicted"/>
<dbReference type="SMR" id="A0A3B6LNE1"/>
<dbReference type="InterPro" id="IPR013094">
    <property type="entry name" value="AB_hydrolase_3"/>
</dbReference>
<feature type="chain" id="PRO_5043177180" description="Alpha/beta hydrolase fold-3 domain-containing protein" evidence="2">
    <location>
        <begin position="18"/>
        <end position="409"/>
    </location>
</feature>
<dbReference type="Gramene" id="TraesCS5B02G239700.1">
    <property type="protein sequence ID" value="TraesCS5B02G239700.1.cds1"/>
    <property type="gene ID" value="TraesCS5B02G239700"/>
</dbReference>
<dbReference type="Pfam" id="PF07859">
    <property type="entry name" value="Abhydrolase_3"/>
    <property type="match status" value="1"/>
</dbReference>
<dbReference type="InterPro" id="IPR029058">
    <property type="entry name" value="AB_hydrolase_fold"/>
</dbReference>
<feature type="active site" evidence="1">
    <location>
        <position position="255"/>
    </location>
</feature>
<dbReference type="Proteomes" id="UP000019116">
    <property type="component" value="Chromosome 5B"/>
</dbReference>
<dbReference type="OrthoDB" id="408631at2759"/>
<evidence type="ECO:0000313" key="4">
    <source>
        <dbReference type="EnsemblPlants" id="TraesCS5B02G239700.1.cds1"/>
    </source>
</evidence>
<dbReference type="Gene3D" id="3.40.50.1820">
    <property type="entry name" value="alpha/beta hydrolase"/>
    <property type="match status" value="1"/>
</dbReference>
<dbReference type="AlphaFoldDB" id="A0A3B6LNE1"/>
<keyword evidence="2" id="KW-0732">Signal</keyword>
<protein>
    <recommendedName>
        <fullName evidence="3">Alpha/beta hydrolase fold-3 domain-containing protein</fullName>
    </recommendedName>
</protein>
<dbReference type="GO" id="GO:0016787">
    <property type="term" value="F:hydrolase activity"/>
    <property type="evidence" value="ECO:0007669"/>
    <property type="project" value="InterPro"/>
</dbReference>
<evidence type="ECO:0000256" key="1">
    <source>
        <dbReference type="PROSITE-ProRule" id="PRU10038"/>
    </source>
</evidence>
<evidence type="ECO:0000313" key="5">
    <source>
        <dbReference type="Proteomes" id="UP000019116"/>
    </source>
</evidence>
<evidence type="ECO:0000256" key="2">
    <source>
        <dbReference type="SAM" id="SignalP"/>
    </source>
</evidence>
<dbReference type="STRING" id="4565.A0A3B6LNE1"/>
<dbReference type="PROSITE" id="PS01174">
    <property type="entry name" value="LIPASE_GDXG_SER"/>
    <property type="match status" value="1"/>
</dbReference>
<name>A0A3B6LNE1_WHEAT</name>
<dbReference type="PaxDb" id="4565-Traes_5BL_8AB291400.1"/>
<reference evidence="4" key="1">
    <citation type="submission" date="2018-08" db="EMBL/GenBank/DDBJ databases">
        <authorList>
            <person name="Rossello M."/>
        </authorList>
    </citation>
    <scope>NUCLEOTIDE SEQUENCE [LARGE SCALE GENOMIC DNA]</scope>
    <source>
        <strain evidence="4">cv. Chinese Spring</strain>
    </source>
</reference>
<reference evidence="4" key="2">
    <citation type="submission" date="2018-10" db="UniProtKB">
        <authorList>
            <consortium name="EnsemblPlants"/>
        </authorList>
    </citation>
    <scope>IDENTIFICATION</scope>
</reference>
<dbReference type="EnsemblPlants" id="TraesCS5B02G239700.1">
    <property type="protein sequence ID" value="TraesCS5B02G239700.1.cds1"/>
    <property type="gene ID" value="TraesCS5B02G239700"/>
</dbReference>
<dbReference type="PANTHER" id="PTHR23024:SF669">
    <property type="entry name" value="ALPHA_BETA HYDROLASE FOLD-3 DOMAIN-CONTAINING PROTEIN"/>
    <property type="match status" value="1"/>
</dbReference>
<sequence length="409" mass="43689">MLPVMHICLIIVQGTTSSPVHHTQAYPVAHFSSMATRSGSAIWAGWAAPQPCRPLTVRRRKLPRPPCYLSTTFPPCPGVCTSTSHKNGALPAAATEAETEGEVLLESPGHFRIYKCGKMDRLNEPTVSPAGQDEATGVTSMDVVLDADTGVSVRLYLPKLREPSEKLPVLVYFHGGAFLIGSADDATYHSYVNSLAASACVLVVSADYRLAPEHPLPTAYDDCWAALQWAVAPSTQDEWISGHGDTARLFLAGDSAGANIVHEMLVRAAVNSHPRMEGAVLLHPWFSGSEAIEGEPPAVPMFNGMIWSYTCPGAVGGADDPRINPLAPGASSLELLACERMLVCAAEKDVLARRIRAYYDGVAAGACRAPGAAAWFESEGEDHDFFLGKTDCESSKQLLDRVAAFIAEG</sequence>
<dbReference type="PANTHER" id="PTHR23024">
    <property type="entry name" value="ARYLACETAMIDE DEACETYLASE"/>
    <property type="match status" value="1"/>
</dbReference>
<dbReference type="Gramene" id="TraesCS5B03G0625900.1">
    <property type="protein sequence ID" value="TraesCS5B03G0625900.1.CDS1"/>
    <property type="gene ID" value="TraesCS5B03G0625900"/>
</dbReference>
<accession>A0A3B6LNE1</accession>